<feature type="repeat" description="WD" evidence="3">
    <location>
        <begin position="904"/>
        <end position="945"/>
    </location>
</feature>
<dbReference type="PRINTS" id="PR00320">
    <property type="entry name" value="GPROTEINBRPT"/>
</dbReference>
<gene>
    <name evidence="6" type="ORF">RDB_LOCUS108485</name>
</gene>
<reference evidence="6" key="1">
    <citation type="submission" date="2021-01" db="EMBL/GenBank/DDBJ databases">
        <authorList>
            <person name="Kaushik A."/>
        </authorList>
    </citation>
    <scope>NUCLEOTIDE SEQUENCE</scope>
    <source>
        <strain evidence="6">AG6-10EEA</strain>
    </source>
</reference>
<evidence type="ECO:0000256" key="2">
    <source>
        <dbReference type="ARBA" id="ARBA00022737"/>
    </source>
</evidence>
<comment type="caution">
    <text evidence="6">The sequence shown here is derived from an EMBL/GenBank/DDBJ whole genome shotgun (WGS) entry which is preliminary data.</text>
</comment>
<dbReference type="EMBL" id="CAJMXA010003481">
    <property type="protein sequence ID" value="CAE6497525.1"/>
    <property type="molecule type" value="Genomic_DNA"/>
</dbReference>
<dbReference type="Proteomes" id="UP000663853">
    <property type="component" value="Unassembled WGS sequence"/>
</dbReference>
<dbReference type="PROSITE" id="PS50082">
    <property type="entry name" value="WD_REPEATS_2"/>
    <property type="match status" value="6"/>
</dbReference>
<keyword evidence="2" id="KW-0677">Repeat</keyword>
<protein>
    <recommendedName>
        <fullName evidence="5">Nephrocystin 3-like N-terminal domain-containing protein</fullName>
    </recommendedName>
</protein>
<dbReference type="Pfam" id="PF00400">
    <property type="entry name" value="WD40"/>
    <property type="match status" value="6"/>
</dbReference>
<dbReference type="Pfam" id="PF24883">
    <property type="entry name" value="NPHP3_N"/>
    <property type="match status" value="1"/>
</dbReference>
<dbReference type="PANTHER" id="PTHR22847">
    <property type="entry name" value="WD40 REPEAT PROTEIN"/>
    <property type="match status" value="1"/>
</dbReference>
<organism evidence="6 7">
    <name type="scientific">Rhizoctonia solani</name>
    <dbReference type="NCBI Taxonomy" id="456999"/>
    <lineage>
        <taxon>Eukaryota</taxon>
        <taxon>Fungi</taxon>
        <taxon>Dikarya</taxon>
        <taxon>Basidiomycota</taxon>
        <taxon>Agaricomycotina</taxon>
        <taxon>Agaricomycetes</taxon>
        <taxon>Cantharellales</taxon>
        <taxon>Ceratobasidiaceae</taxon>
        <taxon>Rhizoctonia</taxon>
    </lineage>
</organism>
<dbReference type="SUPFAM" id="SSF50978">
    <property type="entry name" value="WD40 repeat-like"/>
    <property type="match status" value="1"/>
</dbReference>
<dbReference type="InterPro" id="IPR015943">
    <property type="entry name" value="WD40/YVTN_repeat-like_dom_sf"/>
</dbReference>
<evidence type="ECO:0000259" key="5">
    <source>
        <dbReference type="Pfam" id="PF24883"/>
    </source>
</evidence>
<feature type="repeat" description="WD" evidence="3">
    <location>
        <begin position="813"/>
        <end position="854"/>
    </location>
</feature>
<dbReference type="CDD" id="cd00200">
    <property type="entry name" value="WD40"/>
    <property type="match status" value="1"/>
</dbReference>
<dbReference type="PROSITE" id="PS00678">
    <property type="entry name" value="WD_REPEATS_1"/>
    <property type="match status" value="3"/>
</dbReference>
<dbReference type="SMART" id="SM00320">
    <property type="entry name" value="WD40"/>
    <property type="match status" value="7"/>
</dbReference>
<evidence type="ECO:0000256" key="4">
    <source>
        <dbReference type="SAM" id="MobiDB-lite"/>
    </source>
</evidence>
<dbReference type="GO" id="GO:1990234">
    <property type="term" value="C:transferase complex"/>
    <property type="evidence" value="ECO:0007669"/>
    <property type="project" value="UniProtKB-ARBA"/>
</dbReference>
<dbReference type="InterPro" id="IPR020472">
    <property type="entry name" value="WD40_PAC1"/>
</dbReference>
<feature type="repeat" description="WD" evidence="3">
    <location>
        <begin position="709"/>
        <end position="752"/>
    </location>
</feature>
<name>A0A8H3HCM7_9AGAM</name>
<feature type="region of interest" description="Disordered" evidence="4">
    <location>
        <begin position="1"/>
        <end position="24"/>
    </location>
</feature>
<keyword evidence="1 3" id="KW-0853">WD repeat</keyword>
<evidence type="ECO:0000256" key="1">
    <source>
        <dbReference type="ARBA" id="ARBA00022574"/>
    </source>
</evidence>
<proteinExistence type="predicted"/>
<dbReference type="SUPFAM" id="SSF52540">
    <property type="entry name" value="P-loop containing nucleoside triphosphate hydrolases"/>
    <property type="match status" value="1"/>
</dbReference>
<feature type="repeat" description="WD" evidence="3">
    <location>
        <begin position="862"/>
        <end position="903"/>
    </location>
</feature>
<dbReference type="AlphaFoldDB" id="A0A8H3HCM7"/>
<evidence type="ECO:0000256" key="3">
    <source>
        <dbReference type="PROSITE-ProRule" id="PRU00221"/>
    </source>
</evidence>
<feature type="domain" description="Nephrocystin 3-like N-terminal" evidence="5">
    <location>
        <begin position="89"/>
        <end position="243"/>
    </location>
</feature>
<dbReference type="PROSITE" id="PS50294">
    <property type="entry name" value="WD_REPEATS_REGION"/>
    <property type="match status" value="5"/>
</dbReference>
<dbReference type="PANTHER" id="PTHR22847:SF637">
    <property type="entry name" value="WD REPEAT DOMAIN 5B"/>
    <property type="match status" value="1"/>
</dbReference>
<dbReference type="InterPro" id="IPR001680">
    <property type="entry name" value="WD40_rpt"/>
</dbReference>
<sequence>MRSGVARDIRNLVEPMVPEDHPSKMPFDPEQLTDADLNRQLPFPTSTPPGVYLQSLPSPSFVVYNSEHEELKRGPCTPGTRTQPINGMLSWAGSAGPGAVLWVTGMAGTGKTTIAFSLCEQLENQHKLAASFFCSRLLPECRNVNGIIPSLVRQLTQNCPGFETSLLQVLDPNSKSEWMTCSLEVQFHELIVKPLQTPGAETPSPSKIVVIDALDECENKDSAEGIFDVLATQASSSPLMFIVFARPIHNIQDRLSDLGGDVNKRVTIYRLDEDRDPVKADIKMHLRSQMDLMSSKITPWPEPEQPDSSKQCAADRRIWLEKRFEELAGRAGALFIYAATAIRYISHGTSARQRGIRLRNVLGAPSRATNEQYAEIDSLYTTILQEALRGCAGPDARDDMLLVLHTVICALEPLTIDTISELLQKDEGQVRSALNPLQSVLQINRTSHVVTTLHASFPEYLFARDRSKQYHCNSVNHNKILSQACFNRLKHSRKQFNICDLESSYDLDTQIVDLPRRVEASISAGLFYSCQNWAAHLSSTGKSTDNHLPDLFYDFLSVRLLLWIEIMNLKKHAHAAVKILKQAENWCTSQGLPNLIRLAHDAWRFTATFALNPVCQSTPHLYISMLLFWPQSRPVSIHYAARSQHRIKIEGKAVNLERRQLALLATWPFEEEVHSASFSPDGTRIALAVGKRVLVVNADSGRREPGFSLAEHKERVTAVRFSPDSSGSKVISGSEDGTICVWDGRTGKLALGPLCDPGIAPELHQITSVSVTQSPTDPEYMYIASGSYDGCVRIWDTKTGKLAFNPLMHPTDNKRHESWVLSVSFSPDGRRVVSGSENRSMCVWDIQPGGASQAFELPNDNTSDFRGPVKSVGFSPEGNRIVSGSGDEMVCIWHVTKRAKLNHIHAHQSEVNSVGFSPDGSRIVSGSADRGIRVWSSANGDPLLGPLKGHRGQITSVEFSPDDTRIVSCSDDRTVRVWDAEDSREYFQPEGPPRAWVTARADENEANRVNVLTPTSRRAITGWQMHWNGWLKSESQLMIWVPDDLHSDSDPTKPPIKLRKPTLVCSTGSVNLTFHEACIGKNWSQCFVEEIQPK</sequence>
<dbReference type="InterPro" id="IPR056884">
    <property type="entry name" value="NPHP3-like_N"/>
</dbReference>
<accession>A0A8H3HCM7</accession>
<dbReference type="InterPro" id="IPR036322">
    <property type="entry name" value="WD40_repeat_dom_sf"/>
</dbReference>
<feature type="repeat" description="WD" evidence="3">
    <location>
        <begin position="777"/>
        <end position="805"/>
    </location>
</feature>
<evidence type="ECO:0000313" key="7">
    <source>
        <dbReference type="Proteomes" id="UP000663853"/>
    </source>
</evidence>
<dbReference type="Gene3D" id="2.130.10.10">
    <property type="entry name" value="YVTN repeat-like/Quinoprotein amine dehydrogenase"/>
    <property type="match status" value="2"/>
</dbReference>
<evidence type="ECO:0000313" key="6">
    <source>
        <dbReference type="EMBL" id="CAE6497525.1"/>
    </source>
</evidence>
<dbReference type="Gene3D" id="3.40.50.300">
    <property type="entry name" value="P-loop containing nucleotide triphosphate hydrolases"/>
    <property type="match status" value="1"/>
</dbReference>
<dbReference type="InterPro" id="IPR027417">
    <property type="entry name" value="P-loop_NTPase"/>
</dbReference>
<feature type="compositionally biased region" description="Basic and acidic residues" evidence="4">
    <location>
        <begin position="1"/>
        <end position="11"/>
    </location>
</feature>
<feature type="repeat" description="WD" evidence="3">
    <location>
        <begin position="947"/>
        <end position="988"/>
    </location>
</feature>
<dbReference type="InterPro" id="IPR019775">
    <property type="entry name" value="WD40_repeat_CS"/>
</dbReference>